<feature type="region of interest" description="Disordered" evidence="1">
    <location>
        <begin position="167"/>
        <end position="222"/>
    </location>
</feature>
<dbReference type="KEGG" id="mav:MAV_1479"/>
<dbReference type="RefSeq" id="WP_011724172.1">
    <property type="nucleotide sequence ID" value="NC_008595.1"/>
</dbReference>
<feature type="compositionally biased region" description="Pro residues" evidence="1">
    <location>
        <begin position="249"/>
        <end position="266"/>
    </location>
</feature>
<organism evidence="2 3">
    <name type="scientific">Mycobacterium avium (strain 104)</name>
    <dbReference type="NCBI Taxonomy" id="243243"/>
    <lineage>
        <taxon>Bacteria</taxon>
        <taxon>Bacillati</taxon>
        <taxon>Actinomycetota</taxon>
        <taxon>Actinomycetes</taxon>
        <taxon>Mycobacteriales</taxon>
        <taxon>Mycobacteriaceae</taxon>
        <taxon>Mycobacterium</taxon>
        <taxon>Mycobacterium avium complex (MAC)</taxon>
    </lineage>
</organism>
<feature type="compositionally biased region" description="Pro residues" evidence="1">
    <location>
        <begin position="207"/>
        <end position="217"/>
    </location>
</feature>
<dbReference type="AlphaFoldDB" id="A0A0H2ZZG3"/>
<evidence type="ECO:0000313" key="3">
    <source>
        <dbReference type="Proteomes" id="UP000001574"/>
    </source>
</evidence>
<reference evidence="2 3" key="1">
    <citation type="submission" date="2006-10" db="EMBL/GenBank/DDBJ databases">
        <authorList>
            <person name="Fleischmann R.D."/>
            <person name="Dodson R.J."/>
            <person name="Haft D.H."/>
            <person name="Merkel J.S."/>
            <person name="Nelson W.C."/>
            <person name="Fraser C.M."/>
        </authorList>
    </citation>
    <scope>NUCLEOTIDE SEQUENCE [LARGE SCALE GENOMIC DNA]</scope>
    <source>
        <strain evidence="2 3">104</strain>
    </source>
</reference>
<accession>A0A0H2ZZG3</accession>
<gene>
    <name evidence="2" type="ordered locus">MAV_1479</name>
</gene>
<sequence length="362" mass="36919">MPATLSQILAWSTEHLIEAAAYWTQTADRWEDGFLTMRNQAQSITWRGAGGDALRERTQADLSVVSAKADLLRQAAGIARNGASDISAAQRRVVYGIEDAQNAGFTVGEDLSVTDMRSTSPAERAARQAQAEAFAADIRLRAEQLDGADTKVAGQLTAATAGLGGSGFAPASSPNSNHGAAAADRTTPGSNRNGVRLVDFKQDGGPQPQPQPQPGAPQPAQQPSFLDQYKQALTSPGQPAQPAATPMPAFGPRPDPGPQPAPGPMPTVPPQPTFGQCVGGQVKANVGKDMVKAGFETGIKGAIVGAAGGGIATPEFAGAGALPGAVLGFVGGFAKGVEEAPVKAALEGAAECADVPIPGWMK</sequence>
<feature type="region of interest" description="Disordered" evidence="1">
    <location>
        <begin position="234"/>
        <end position="266"/>
    </location>
</feature>
<proteinExistence type="predicted"/>
<dbReference type="Proteomes" id="UP000001574">
    <property type="component" value="Chromosome"/>
</dbReference>
<name>A0A0H2ZZG3_MYCA1</name>
<evidence type="ECO:0008006" key="4">
    <source>
        <dbReference type="Google" id="ProtNLM"/>
    </source>
</evidence>
<evidence type="ECO:0000313" key="2">
    <source>
        <dbReference type="EMBL" id="ABK67125.1"/>
    </source>
</evidence>
<feature type="compositionally biased region" description="Low complexity" evidence="1">
    <location>
        <begin position="236"/>
        <end position="248"/>
    </location>
</feature>
<dbReference type="HOGENOM" id="CLU_784863_0_0_11"/>
<evidence type="ECO:0000256" key="1">
    <source>
        <dbReference type="SAM" id="MobiDB-lite"/>
    </source>
</evidence>
<protein>
    <recommendedName>
        <fullName evidence="4">Transmembrane protein</fullName>
    </recommendedName>
</protein>
<dbReference type="EMBL" id="CP000479">
    <property type="protein sequence ID" value="ABK67125.1"/>
    <property type="molecule type" value="Genomic_DNA"/>
</dbReference>